<reference evidence="2" key="1">
    <citation type="submission" date="2020-12" db="EMBL/GenBank/DDBJ databases">
        <title>Leucobacter sp. CAS2, isolated from Chromium sludge.</title>
        <authorList>
            <person name="Xu Z."/>
        </authorList>
    </citation>
    <scope>NUCLEOTIDE SEQUENCE</scope>
    <source>
        <strain evidence="2">CSA2</strain>
    </source>
</reference>
<dbReference type="EMBL" id="JAEHOI010000002">
    <property type="protein sequence ID" value="MBK0421009.1"/>
    <property type="molecule type" value="Genomic_DNA"/>
</dbReference>
<evidence type="ECO:0000256" key="1">
    <source>
        <dbReference type="SAM" id="MobiDB-lite"/>
    </source>
</evidence>
<comment type="caution">
    <text evidence="2">The sequence shown here is derived from an EMBL/GenBank/DDBJ whole genome shotgun (WGS) entry which is preliminary data.</text>
</comment>
<feature type="region of interest" description="Disordered" evidence="1">
    <location>
        <begin position="250"/>
        <end position="298"/>
    </location>
</feature>
<proteinExistence type="predicted"/>
<dbReference type="RefSeq" id="WP_200131206.1">
    <property type="nucleotide sequence ID" value="NZ_JAEHOI010000002.1"/>
</dbReference>
<organism evidence="2 3">
    <name type="scientific">Leucobacter edaphi</name>
    <dbReference type="NCBI Taxonomy" id="2796472"/>
    <lineage>
        <taxon>Bacteria</taxon>
        <taxon>Bacillati</taxon>
        <taxon>Actinomycetota</taxon>
        <taxon>Actinomycetes</taxon>
        <taxon>Micrococcales</taxon>
        <taxon>Microbacteriaceae</taxon>
        <taxon>Leucobacter</taxon>
    </lineage>
</organism>
<feature type="compositionally biased region" description="Basic and acidic residues" evidence="1">
    <location>
        <begin position="253"/>
        <end position="264"/>
    </location>
</feature>
<name>A0A934UVW3_9MICO</name>
<evidence type="ECO:0000313" key="3">
    <source>
        <dbReference type="Proteomes" id="UP000618733"/>
    </source>
</evidence>
<evidence type="ECO:0000313" key="2">
    <source>
        <dbReference type="EMBL" id="MBK0421009.1"/>
    </source>
</evidence>
<protein>
    <recommendedName>
        <fullName evidence="4">Bacteriocin biosynthesis cyclodehydratase domain-containing protein</fullName>
    </recommendedName>
</protein>
<gene>
    <name evidence="2" type="ORF">JD292_02785</name>
</gene>
<evidence type="ECO:0008006" key="4">
    <source>
        <dbReference type="Google" id="ProtNLM"/>
    </source>
</evidence>
<dbReference type="AlphaFoldDB" id="A0A934UVW3"/>
<accession>A0A934UVW3</accession>
<keyword evidence="3" id="KW-1185">Reference proteome</keyword>
<dbReference type="Gene3D" id="3.40.50.720">
    <property type="entry name" value="NAD(P)-binding Rossmann-like Domain"/>
    <property type="match status" value="1"/>
</dbReference>
<sequence>MTTHFIRLDPALPICWEDLDTLRIGFDRAVARVRAPGPAAHRLVTALRTGVSAAQLDRTLETAGPEEAALRGLLAALGPALAPIRSREHCATEASPPLDVGFAQGRRSAPALREALSLIERISLRGSPDNTSSGPPGLVIQVERYAEPADRAHRWLMAGIPHLLVRFSDREVSVGPLIGAAGRPCHQCLCLHRVEAEPALPVLAAQLIGSRPASESGRISRIVAVLAEAAIELWLAGDPSVHRTIRVLPVAGDRPEGPPREETAAPHPECGCGATPGGPGPADGPAATDGLPRLVPTR</sequence>
<dbReference type="Proteomes" id="UP000618733">
    <property type="component" value="Unassembled WGS sequence"/>
</dbReference>